<protein>
    <submittedName>
        <fullName evidence="2">Uncharacterized protein</fullName>
    </submittedName>
</protein>
<gene>
    <name evidence="2" type="ORF">EG68_11394</name>
</gene>
<keyword evidence="1" id="KW-0812">Transmembrane</keyword>
<sequence>MGNPTPFRIVLAVSLIVTLILSIVALAVNGTLPSNASSHWRAATAFDVIGMLLILTASILFLILFFTCSDKARLLMILVVAFTAGTLLSLAIATGLAFHPFTPGFGAWLLAAVWTCILALLMAVLYLVYGDSTI</sequence>
<evidence type="ECO:0000256" key="1">
    <source>
        <dbReference type="SAM" id="Phobius"/>
    </source>
</evidence>
<dbReference type="AlphaFoldDB" id="A0A8S9YJI8"/>
<proteinExistence type="predicted"/>
<keyword evidence="3" id="KW-1185">Reference proteome</keyword>
<dbReference type="EMBL" id="JTDE01014745">
    <property type="protein sequence ID" value="KAF7234015.1"/>
    <property type="molecule type" value="Genomic_DNA"/>
</dbReference>
<feature type="transmembrane region" description="Helical" evidence="1">
    <location>
        <begin position="74"/>
        <end position="99"/>
    </location>
</feature>
<feature type="transmembrane region" description="Helical" evidence="1">
    <location>
        <begin position="48"/>
        <end position="67"/>
    </location>
</feature>
<keyword evidence="1" id="KW-1133">Transmembrane helix</keyword>
<name>A0A8S9YJI8_9TREM</name>
<organism evidence="2 3">
    <name type="scientific">Paragonimus skrjabini miyazakii</name>
    <dbReference type="NCBI Taxonomy" id="59628"/>
    <lineage>
        <taxon>Eukaryota</taxon>
        <taxon>Metazoa</taxon>
        <taxon>Spiralia</taxon>
        <taxon>Lophotrochozoa</taxon>
        <taxon>Platyhelminthes</taxon>
        <taxon>Trematoda</taxon>
        <taxon>Digenea</taxon>
        <taxon>Plagiorchiida</taxon>
        <taxon>Troglotremata</taxon>
        <taxon>Troglotrematidae</taxon>
        <taxon>Paragonimus</taxon>
    </lineage>
</organism>
<dbReference type="OrthoDB" id="6259595at2759"/>
<dbReference type="Proteomes" id="UP000822476">
    <property type="component" value="Unassembled WGS sequence"/>
</dbReference>
<comment type="caution">
    <text evidence="2">The sequence shown here is derived from an EMBL/GenBank/DDBJ whole genome shotgun (WGS) entry which is preliminary data.</text>
</comment>
<keyword evidence="1" id="KW-0472">Membrane</keyword>
<accession>A0A8S9YJI8</accession>
<evidence type="ECO:0000313" key="3">
    <source>
        <dbReference type="Proteomes" id="UP000822476"/>
    </source>
</evidence>
<feature type="transmembrane region" description="Helical" evidence="1">
    <location>
        <begin position="105"/>
        <end position="129"/>
    </location>
</feature>
<reference evidence="2" key="1">
    <citation type="submission" date="2019-07" db="EMBL/GenBank/DDBJ databases">
        <title>Annotation for the trematode Paragonimus miyazaki's.</title>
        <authorList>
            <person name="Choi Y.-J."/>
        </authorList>
    </citation>
    <scope>NUCLEOTIDE SEQUENCE</scope>
    <source>
        <strain evidence="2">Japan</strain>
    </source>
</reference>
<evidence type="ECO:0000313" key="2">
    <source>
        <dbReference type="EMBL" id="KAF7234015.1"/>
    </source>
</evidence>
<feature type="transmembrane region" description="Helical" evidence="1">
    <location>
        <begin position="7"/>
        <end position="28"/>
    </location>
</feature>